<dbReference type="OrthoDB" id="9810066at2"/>
<proteinExistence type="predicted"/>
<protein>
    <submittedName>
        <fullName evidence="2">Phosphoribosyl transferase</fullName>
    </submittedName>
</protein>
<dbReference type="SUPFAM" id="SSF53271">
    <property type="entry name" value="PRTase-like"/>
    <property type="match status" value="1"/>
</dbReference>
<evidence type="ECO:0000313" key="2">
    <source>
        <dbReference type="EMBL" id="AKA24314.1"/>
    </source>
</evidence>
<dbReference type="Gene3D" id="3.30.1310.20">
    <property type="entry name" value="PRTase-like"/>
    <property type="match status" value="1"/>
</dbReference>
<dbReference type="KEGG" id="pcz:PCL1606_28630"/>
<evidence type="ECO:0000313" key="3">
    <source>
        <dbReference type="Proteomes" id="UP000032748"/>
    </source>
</evidence>
<dbReference type="Proteomes" id="UP000032748">
    <property type="component" value="Chromosome"/>
</dbReference>
<keyword evidence="2" id="KW-0808">Transferase</keyword>
<dbReference type="Pfam" id="PF00156">
    <property type="entry name" value="Pribosyltran"/>
    <property type="match status" value="1"/>
</dbReference>
<dbReference type="InterPro" id="IPR000836">
    <property type="entry name" value="PRTase_dom"/>
</dbReference>
<dbReference type="AlphaFoldDB" id="A0A0D5Y013"/>
<dbReference type="RefSeq" id="WP_044463309.1">
    <property type="nucleotide sequence ID" value="NZ_CP011110.1"/>
</dbReference>
<dbReference type="EMBL" id="CP011110">
    <property type="protein sequence ID" value="AKA24314.1"/>
    <property type="molecule type" value="Genomic_DNA"/>
</dbReference>
<gene>
    <name evidence="2" type="ORF">PCL1606_28630</name>
</gene>
<evidence type="ECO:0000259" key="1">
    <source>
        <dbReference type="Pfam" id="PF00156"/>
    </source>
</evidence>
<dbReference type="PATRIC" id="fig|587753.10.peg.2856"/>
<dbReference type="InterPro" id="IPR029057">
    <property type="entry name" value="PRTase-like"/>
</dbReference>
<accession>A0A0D5Y013</accession>
<dbReference type="GO" id="GO:0016740">
    <property type="term" value="F:transferase activity"/>
    <property type="evidence" value="ECO:0007669"/>
    <property type="project" value="UniProtKB-KW"/>
</dbReference>
<reference evidence="2 3" key="1">
    <citation type="journal article" date="2015" name="Mol. Plant Microbe Interact.">
        <title>Comparative Genomic Analysis of Pseudomonas chlororaphis PCL1606 Reveals New Insight into Antifungal Compounds Involved in Biocontrol.</title>
        <authorList>
            <person name="Calderon C.E."/>
            <person name="Ramos C."/>
            <person name="de Vicente A."/>
            <person name="Cazorla F.M."/>
        </authorList>
    </citation>
    <scope>NUCLEOTIDE SEQUENCE [LARGE SCALE GENOMIC DNA]</scope>
    <source>
        <strain evidence="2 3">PCL1606</strain>
    </source>
</reference>
<feature type="domain" description="Phosphoribosyltransferase" evidence="1">
    <location>
        <begin position="26"/>
        <end position="197"/>
    </location>
</feature>
<organism evidence="2 3">
    <name type="scientific">Pseudomonas chlororaphis</name>
    <dbReference type="NCBI Taxonomy" id="587753"/>
    <lineage>
        <taxon>Bacteria</taxon>
        <taxon>Pseudomonadati</taxon>
        <taxon>Pseudomonadota</taxon>
        <taxon>Gammaproteobacteria</taxon>
        <taxon>Pseudomonadales</taxon>
        <taxon>Pseudomonadaceae</taxon>
        <taxon>Pseudomonas</taxon>
    </lineage>
</organism>
<name>A0A0D5Y013_9PSED</name>
<sequence length="228" mass="24874">MSDYPSLQMTLRDRRAAGQGLVAALDKYRGRPDVLVLALPRGGVPVAWEIARALDVRLDLMLVRKLGVPGHEELAMGAIASGGVRILNQDVLGSHRIDDAALQAATQRETRELQRRERTYRATRAAPELRGQVLILVDDGLATGASMHAAVQAARAQHPARIVVAVPLAPQETVDTLSFEVDELVCLITPLWFVSIGQGYVDFAQTEDAEVIELLQRAWERPCEGGRG</sequence>
<dbReference type="CDD" id="cd06223">
    <property type="entry name" value="PRTases_typeI"/>
    <property type="match status" value="1"/>
</dbReference>
<dbReference type="Gene3D" id="3.40.50.2020">
    <property type="match status" value="1"/>
</dbReference>